<keyword evidence="2" id="KW-1185">Reference proteome</keyword>
<protein>
    <recommendedName>
        <fullName evidence="3">Methyltransferase small domain-containing protein</fullName>
    </recommendedName>
</protein>
<dbReference type="RefSeq" id="WP_062150543.1">
    <property type="nucleotide sequence ID" value="NZ_CP013002.1"/>
</dbReference>
<dbReference type="AlphaFoldDB" id="A0A0P0P2Z3"/>
<reference evidence="1 2" key="1">
    <citation type="submission" date="2015-10" db="EMBL/GenBank/DDBJ databases">
        <title>Conservation of the essential genome among Caulobacter and Brevundimonas species.</title>
        <authorList>
            <person name="Scott D."/>
            <person name="Ely B."/>
        </authorList>
    </citation>
    <scope>NUCLEOTIDE SEQUENCE [LARGE SCALE GENOMIC DNA]</scope>
    <source>
        <strain evidence="1 2">CB4</strain>
    </source>
</reference>
<proteinExistence type="predicted"/>
<dbReference type="InterPro" id="IPR029063">
    <property type="entry name" value="SAM-dependent_MTases_sf"/>
</dbReference>
<organism evidence="1 2">
    <name type="scientific">Caulobacter henricii</name>
    <dbReference type="NCBI Taxonomy" id="69395"/>
    <lineage>
        <taxon>Bacteria</taxon>
        <taxon>Pseudomonadati</taxon>
        <taxon>Pseudomonadota</taxon>
        <taxon>Alphaproteobacteria</taxon>
        <taxon>Caulobacterales</taxon>
        <taxon>Caulobacteraceae</taxon>
        <taxon>Caulobacter</taxon>
    </lineage>
</organism>
<evidence type="ECO:0000313" key="1">
    <source>
        <dbReference type="EMBL" id="ALL14952.1"/>
    </source>
</evidence>
<dbReference type="Gene3D" id="3.40.50.150">
    <property type="entry name" value="Vaccinia Virus protein VP39"/>
    <property type="match status" value="1"/>
</dbReference>
<dbReference type="EMBL" id="CP013002">
    <property type="protein sequence ID" value="ALL14952.1"/>
    <property type="molecule type" value="Genomic_DNA"/>
</dbReference>
<name>A0A0P0P2Z3_9CAUL</name>
<sequence>MAKTSTTAEALRQQVLDDPNLNSVDSLGKILRMMAQWRATLIARTYIQHHGLKIFSGPFEGMEYVPYATEGCLVPRLIGCYESELHEDLLAFAQSGVDTVVDIGCAEGYYAVGLARLMPGATVHAFDIDEKARRGCADLARRNGVEGQVVIGGEFVGEMFENFVGKNTLVFIDAEGFEDEIMLPDLYPGLKTVNIIMETHPAFMPGVVERMLERFGPTHEIAIRRQGPKTMTLPPWLQKLGHLDQLIAVWEFRATMTPWLVMRPRA</sequence>
<evidence type="ECO:0000313" key="2">
    <source>
        <dbReference type="Proteomes" id="UP000056905"/>
    </source>
</evidence>
<gene>
    <name evidence="1" type="ORF">AQ619_17155</name>
</gene>
<dbReference type="Proteomes" id="UP000056905">
    <property type="component" value="Chromosome"/>
</dbReference>
<dbReference type="OrthoDB" id="7343073at2"/>
<dbReference type="SUPFAM" id="SSF53335">
    <property type="entry name" value="S-adenosyl-L-methionine-dependent methyltransferases"/>
    <property type="match status" value="1"/>
</dbReference>
<dbReference type="CDD" id="cd02440">
    <property type="entry name" value="AdoMet_MTases"/>
    <property type="match status" value="1"/>
</dbReference>
<evidence type="ECO:0008006" key="3">
    <source>
        <dbReference type="Google" id="ProtNLM"/>
    </source>
</evidence>
<dbReference type="KEGG" id="chq:AQ619_17155"/>
<accession>A0A0P0P2Z3</accession>
<dbReference type="STRING" id="69395.AQ619_17155"/>